<evidence type="ECO:0000313" key="5">
    <source>
        <dbReference type="Proteomes" id="UP000186879"/>
    </source>
</evidence>
<dbReference type="STRING" id="2177.BHR79_07085"/>
<dbReference type="RefSeq" id="WP_072561704.1">
    <property type="nucleotide sequence ID" value="NZ_CP017921.1"/>
</dbReference>
<dbReference type="PANTHER" id="PTHR43032">
    <property type="entry name" value="PROTEIN-METHIONINE-SULFOXIDE REDUCTASE"/>
    <property type="match status" value="1"/>
</dbReference>
<feature type="domain" description="Oxidoreductase molybdopterin-binding" evidence="1">
    <location>
        <begin position="62"/>
        <end position="204"/>
    </location>
</feature>
<dbReference type="InterPro" id="IPR036374">
    <property type="entry name" value="OxRdtase_Mopterin-bd_sf"/>
</dbReference>
<dbReference type="Proteomes" id="UP000267921">
    <property type="component" value="Unassembled WGS sequence"/>
</dbReference>
<dbReference type="EMBL" id="FNMU01000003">
    <property type="protein sequence ID" value="SDW51848.1"/>
    <property type="molecule type" value="Genomic_DNA"/>
</dbReference>
<reference evidence="2 5" key="1">
    <citation type="submission" date="2016-10" db="EMBL/GenBank/DDBJ databases">
        <title>Methanohalophilus halophilus.</title>
        <authorList>
            <person name="L'haridon S."/>
        </authorList>
    </citation>
    <scope>NUCLEOTIDE SEQUENCE [LARGE SCALE GENOMIC DNA]</scope>
    <source>
        <strain evidence="2 5">Z-7982</strain>
    </source>
</reference>
<evidence type="ECO:0000313" key="7">
    <source>
        <dbReference type="Proteomes" id="UP000267921"/>
    </source>
</evidence>
<dbReference type="CDD" id="cd00321">
    <property type="entry name" value="SO_family_Moco"/>
    <property type="match status" value="1"/>
</dbReference>
<reference evidence="4 6" key="2">
    <citation type="submission" date="2016-10" db="EMBL/GenBank/DDBJ databases">
        <authorList>
            <person name="de Groot N.N."/>
        </authorList>
    </citation>
    <scope>NUCLEOTIDE SEQUENCE [LARGE SCALE GENOMIC DNA]</scope>
    <source>
        <strain evidence="4 6">Z-7982</strain>
    </source>
</reference>
<dbReference type="Gene3D" id="3.90.420.10">
    <property type="entry name" value="Oxidoreductase, molybdopterin-binding domain"/>
    <property type="match status" value="1"/>
</dbReference>
<dbReference type="GeneID" id="30583518"/>
<evidence type="ECO:0000313" key="4">
    <source>
        <dbReference type="EMBL" id="SDW51848.1"/>
    </source>
</evidence>
<evidence type="ECO:0000313" key="6">
    <source>
        <dbReference type="Proteomes" id="UP000198669"/>
    </source>
</evidence>
<accession>A0A1L3Q316</accession>
<dbReference type="PROSITE" id="PS51257">
    <property type="entry name" value="PROKAR_LIPOPROTEIN"/>
    <property type="match status" value="1"/>
</dbReference>
<dbReference type="OrthoDB" id="24039at2157"/>
<dbReference type="PANTHER" id="PTHR43032:SF2">
    <property type="entry name" value="BLL0505 PROTEIN"/>
    <property type="match status" value="1"/>
</dbReference>
<keyword evidence="5" id="KW-1185">Reference proteome</keyword>
<dbReference type="EMBL" id="RJJG01000003">
    <property type="protein sequence ID" value="RNI09665.1"/>
    <property type="molecule type" value="Genomic_DNA"/>
</dbReference>
<dbReference type="Pfam" id="PF00174">
    <property type="entry name" value="Oxidored_molyb"/>
    <property type="match status" value="1"/>
</dbReference>
<dbReference type="Proteomes" id="UP000198669">
    <property type="component" value="Unassembled WGS sequence"/>
</dbReference>
<dbReference type="InterPro" id="IPR000572">
    <property type="entry name" value="OxRdtase_Mopterin-bd_dom"/>
</dbReference>
<proteinExistence type="predicted"/>
<protein>
    <submittedName>
        <fullName evidence="2 4">Oxidoreductase</fullName>
    </submittedName>
</protein>
<dbReference type="Proteomes" id="UP000186879">
    <property type="component" value="Chromosome"/>
</dbReference>
<reference evidence="3 7" key="3">
    <citation type="submission" date="2018-10" db="EMBL/GenBank/DDBJ databases">
        <title>Cultivation of a novel Methanohalophilus strain from Kebrit Deep of the Red Sea and a genomic comparison of members of the genus Methanohalophilus.</title>
        <authorList>
            <person name="Guan Y."/>
            <person name="Ngugi D.K."/>
            <person name="Stingl U."/>
        </authorList>
    </citation>
    <scope>NUCLEOTIDE SEQUENCE [LARGE SCALE GENOMIC DNA]</scope>
    <source>
        <strain evidence="3 7">DSM 3094</strain>
    </source>
</reference>
<sequence length="221" mass="25068">MRYPIFLFLIITVLTAGCISTTPQETESSGVQDNETETLEYDGVELTPIEEQRNNGIKGTQYIDRENYTLKISGMVNETTHISYEQLTSYPVVSRVVPLDCVEGWRFTALWTGVPVQTLLEEAGVREGANTVIFYSEDGYSTSLPLDYLIDNNIIVAYKLNNVTLPQERGFPLQLVAEGKYGYKWAKWITAIEVTDDDNYEGFWESRGYNNNADVDGPRFQ</sequence>
<dbReference type="SUPFAM" id="SSF56524">
    <property type="entry name" value="Oxidoreductase molybdopterin-binding domain"/>
    <property type="match status" value="1"/>
</dbReference>
<evidence type="ECO:0000313" key="3">
    <source>
        <dbReference type="EMBL" id="RNI09665.1"/>
    </source>
</evidence>
<evidence type="ECO:0000259" key="1">
    <source>
        <dbReference type="Pfam" id="PF00174"/>
    </source>
</evidence>
<evidence type="ECO:0000313" key="2">
    <source>
        <dbReference type="EMBL" id="APH39272.1"/>
    </source>
</evidence>
<dbReference type="KEGG" id="mhaz:BHR79_07085"/>
<organism evidence="2 5">
    <name type="scientific">Methanohalophilus halophilus</name>
    <dbReference type="NCBI Taxonomy" id="2177"/>
    <lineage>
        <taxon>Archaea</taxon>
        <taxon>Methanobacteriati</taxon>
        <taxon>Methanobacteriota</taxon>
        <taxon>Stenosarchaea group</taxon>
        <taxon>Methanomicrobia</taxon>
        <taxon>Methanosarcinales</taxon>
        <taxon>Methanosarcinaceae</taxon>
        <taxon>Methanohalophilus</taxon>
    </lineage>
</organism>
<dbReference type="EMBL" id="CP017921">
    <property type="protein sequence ID" value="APH39272.1"/>
    <property type="molecule type" value="Genomic_DNA"/>
</dbReference>
<dbReference type="AlphaFoldDB" id="A0A1L3Q316"/>
<gene>
    <name evidence="2" type="ORF">BHR79_07085</name>
    <name evidence="3" type="ORF">EFE40_03160</name>
    <name evidence="4" type="ORF">SAMN04515625_1094</name>
</gene>
<name>A0A1L3Q316_9EURY</name>